<sequence>MNEKLINLVFGSKIWQLYKQQTEFFQEVEYKFEEDASLWMKKMNNCSNDDNIIEIVTSPNNPDGKLNRARLQHPNAKAIYDRVYYWPQFTPISAPADDDIMLFSLSKLTGKKEEDEEETMFDFGYKTMRNRWEKLNEIISVSKRFSLQELESDQYWGLHQLANFEILALICEDKGFVTWIT</sequence>
<dbReference type="InterPro" id="IPR050478">
    <property type="entry name" value="Ethylene_sulfur-biosynth"/>
</dbReference>
<comment type="similarity">
    <text evidence="1">Belongs to the alliinase family.</text>
</comment>
<dbReference type="InterPro" id="IPR015422">
    <property type="entry name" value="PyrdxlP-dep_Trfase_small"/>
</dbReference>
<dbReference type="GO" id="GO:0006520">
    <property type="term" value="P:amino acid metabolic process"/>
    <property type="evidence" value="ECO:0007669"/>
    <property type="project" value="TreeGrafter"/>
</dbReference>
<dbReference type="Gene3D" id="3.40.640.10">
    <property type="entry name" value="Type I PLP-dependent aspartate aminotransferase-like (Major domain)"/>
    <property type="match status" value="1"/>
</dbReference>
<reference evidence="5 6" key="1">
    <citation type="journal article" date="2020" name="bioRxiv">
        <title>Sequence and annotation of 42 cannabis genomes reveals extensive copy number variation in cannabinoid synthesis and pathogen resistance genes.</title>
        <authorList>
            <person name="Mckernan K.J."/>
            <person name="Helbert Y."/>
            <person name="Kane L.T."/>
            <person name="Ebling H."/>
            <person name="Zhang L."/>
            <person name="Liu B."/>
            <person name="Eaton Z."/>
            <person name="Mclaughlin S."/>
            <person name="Kingan S."/>
            <person name="Baybayan P."/>
            <person name="Concepcion G."/>
            <person name="Jordan M."/>
            <person name="Riva A."/>
            <person name="Barbazuk W."/>
            <person name="Harkins T."/>
        </authorList>
    </citation>
    <scope>NUCLEOTIDE SEQUENCE [LARGE SCALE GENOMIC DNA]</scope>
    <source>
        <strain evidence="6">cv. Jamaican Lion 4</strain>
        <tissue evidence="5">Leaf</tissue>
    </source>
</reference>
<name>A0A7J6FQ60_CANSA</name>
<dbReference type="Gene3D" id="3.90.1150.10">
    <property type="entry name" value="Aspartate Aminotransferase, domain 1"/>
    <property type="match status" value="1"/>
</dbReference>
<dbReference type="EMBL" id="JAATIP010000104">
    <property type="protein sequence ID" value="KAF4372785.1"/>
    <property type="molecule type" value="Genomic_DNA"/>
</dbReference>
<comment type="subunit">
    <text evidence="2">Homodimer.</text>
</comment>
<keyword evidence="3" id="KW-0663">Pyridoxal phosphate</keyword>
<dbReference type="Pfam" id="PF04864">
    <property type="entry name" value="Alliinase_C"/>
    <property type="match status" value="2"/>
</dbReference>
<evidence type="ECO:0000259" key="4">
    <source>
        <dbReference type="Pfam" id="PF04864"/>
    </source>
</evidence>
<feature type="domain" description="Alliinase C-terminal" evidence="4">
    <location>
        <begin position="9"/>
        <end position="111"/>
    </location>
</feature>
<evidence type="ECO:0000256" key="1">
    <source>
        <dbReference type="ARBA" id="ARBA00006312"/>
    </source>
</evidence>
<dbReference type="GO" id="GO:0008483">
    <property type="term" value="F:transaminase activity"/>
    <property type="evidence" value="ECO:0007669"/>
    <property type="project" value="TreeGrafter"/>
</dbReference>
<dbReference type="SUPFAM" id="SSF53383">
    <property type="entry name" value="PLP-dependent transferases"/>
    <property type="match status" value="1"/>
</dbReference>
<dbReference type="GO" id="GO:0016846">
    <property type="term" value="F:carbon-sulfur lyase activity"/>
    <property type="evidence" value="ECO:0007669"/>
    <property type="project" value="InterPro"/>
</dbReference>
<dbReference type="InterPro" id="IPR015424">
    <property type="entry name" value="PyrdxlP-dep_Trfase"/>
</dbReference>
<organism evidence="5 6">
    <name type="scientific">Cannabis sativa</name>
    <name type="common">Hemp</name>
    <name type="synonym">Marijuana</name>
    <dbReference type="NCBI Taxonomy" id="3483"/>
    <lineage>
        <taxon>Eukaryota</taxon>
        <taxon>Viridiplantae</taxon>
        <taxon>Streptophyta</taxon>
        <taxon>Embryophyta</taxon>
        <taxon>Tracheophyta</taxon>
        <taxon>Spermatophyta</taxon>
        <taxon>Magnoliopsida</taxon>
        <taxon>eudicotyledons</taxon>
        <taxon>Gunneridae</taxon>
        <taxon>Pentapetalae</taxon>
        <taxon>rosids</taxon>
        <taxon>fabids</taxon>
        <taxon>Rosales</taxon>
        <taxon>Cannabaceae</taxon>
        <taxon>Cannabis</taxon>
    </lineage>
</organism>
<feature type="domain" description="Alliinase C-terminal" evidence="4">
    <location>
        <begin position="113"/>
        <end position="153"/>
    </location>
</feature>
<proteinExistence type="inferred from homology"/>
<dbReference type="PANTHER" id="PTHR43795:SF20">
    <property type="entry name" value="TRYPTOPHAN AMINOTRANSFERASE-RELATED PROTEIN 3"/>
    <property type="match status" value="1"/>
</dbReference>
<evidence type="ECO:0000256" key="2">
    <source>
        <dbReference type="ARBA" id="ARBA00011738"/>
    </source>
</evidence>
<dbReference type="Proteomes" id="UP000525078">
    <property type="component" value="Unassembled WGS sequence"/>
</dbReference>
<dbReference type="InterPro" id="IPR006948">
    <property type="entry name" value="Alliinase_C"/>
</dbReference>
<dbReference type="PANTHER" id="PTHR43795">
    <property type="entry name" value="BIFUNCTIONAL ASPARTATE AMINOTRANSFERASE AND GLUTAMATE/ASPARTATE-PREPHENATE AMINOTRANSFERASE-RELATED"/>
    <property type="match status" value="1"/>
</dbReference>
<evidence type="ECO:0000313" key="6">
    <source>
        <dbReference type="Proteomes" id="UP000525078"/>
    </source>
</evidence>
<dbReference type="InterPro" id="IPR015421">
    <property type="entry name" value="PyrdxlP-dep_Trfase_major"/>
</dbReference>
<evidence type="ECO:0000256" key="3">
    <source>
        <dbReference type="ARBA" id="ARBA00022898"/>
    </source>
</evidence>
<gene>
    <name evidence="5" type="ORF">F8388_000952</name>
</gene>
<protein>
    <recommendedName>
        <fullName evidence="4">Alliinase C-terminal domain-containing protein</fullName>
    </recommendedName>
</protein>
<evidence type="ECO:0000313" key="5">
    <source>
        <dbReference type="EMBL" id="KAF4372785.1"/>
    </source>
</evidence>
<dbReference type="AlphaFoldDB" id="A0A7J6FQ60"/>
<accession>A0A7J6FQ60</accession>
<comment type="caution">
    <text evidence="5">The sequence shown here is derived from an EMBL/GenBank/DDBJ whole genome shotgun (WGS) entry which is preliminary data.</text>
</comment>